<organism evidence="1 2">
    <name type="scientific">Sphingosinicella rhizophila</name>
    <dbReference type="NCBI Taxonomy" id="3050082"/>
    <lineage>
        <taxon>Bacteria</taxon>
        <taxon>Pseudomonadati</taxon>
        <taxon>Pseudomonadota</taxon>
        <taxon>Alphaproteobacteria</taxon>
        <taxon>Sphingomonadales</taxon>
        <taxon>Sphingosinicellaceae</taxon>
        <taxon>Sphingosinicella</taxon>
    </lineage>
</organism>
<sequence>MDRDKRNFLSGTAALAVAGLAELAHGRTRATAEVFTPEMFGAKGDGTTNDSDAFAALAAEVNANGGGVVRLRRRTYLVGAQERNDGRFAEAFRPKPLLHLRGCTKRLTIEGNGAAMKCAPGLRFGTFDPSSGEPTRNAMPYLDKSQWSSPYEYMIMVEACAGTVEIADLELDGNLAALRIGGPFGDTGWQISATGLYLVDNRGDEIVRNVHSHHHPQDGLMINGLDDEALAGRVRRRIENFRSEYNGRQGCSIIGGHGYAFRGCKFNHTGRGGLVSAPAAGVDIEAEGGKTNRDHRFVDCEFSDNDGCAMVADSGDSEGATFTGCTFVGTTNWSVWPYKPYFRFEGCTIVGTAVKCFGDPDPARAAQFHDCTFRDDPALSPNGKVYLSGRPDGPIADLSDAENVLFERCAFLLDHGAVLPWSTRAIYSNCRMRQTSGTNAFPRGAYRGRNVVDGAVILNGTTVDGDLILNGKPVSD</sequence>
<protein>
    <recommendedName>
        <fullName evidence="3">Right handed beta helix domain-containing protein</fullName>
    </recommendedName>
</protein>
<evidence type="ECO:0008006" key="3">
    <source>
        <dbReference type="Google" id="ProtNLM"/>
    </source>
</evidence>
<reference evidence="1 2" key="1">
    <citation type="submission" date="2023-05" db="EMBL/GenBank/DDBJ databases">
        <authorList>
            <person name="Guo Y."/>
        </authorList>
    </citation>
    <scope>NUCLEOTIDE SEQUENCE [LARGE SCALE GENOMIC DNA]</scope>
    <source>
        <strain evidence="1 2">GR2756</strain>
    </source>
</reference>
<dbReference type="Gene3D" id="2.160.20.10">
    <property type="entry name" value="Single-stranded right-handed beta-helix, Pectin lyase-like"/>
    <property type="match status" value="1"/>
</dbReference>
<comment type="caution">
    <text evidence="1">The sequence shown here is derived from an EMBL/GenBank/DDBJ whole genome shotgun (WGS) entry which is preliminary data.</text>
</comment>
<dbReference type="Proteomes" id="UP001259572">
    <property type="component" value="Unassembled WGS sequence"/>
</dbReference>
<dbReference type="RefSeq" id="WP_315728292.1">
    <property type="nucleotide sequence ID" value="NZ_JAVUPU010000012.1"/>
</dbReference>
<dbReference type="InterPro" id="IPR006311">
    <property type="entry name" value="TAT_signal"/>
</dbReference>
<dbReference type="PROSITE" id="PS51318">
    <property type="entry name" value="TAT"/>
    <property type="match status" value="1"/>
</dbReference>
<keyword evidence="2" id="KW-1185">Reference proteome</keyword>
<evidence type="ECO:0000313" key="1">
    <source>
        <dbReference type="EMBL" id="MDT9600800.1"/>
    </source>
</evidence>
<dbReference type="InterPro" id="IPR012334">
    <property type="entry name" value="Pectin_lyas_fold"/>
</dbReference>
<proteinExistence type="predicted"/>
<dbReference type="SUPFAM" id="SSF51126">
    <property type="entry name" value="Pectin lyase-like"/>
    <property type="match status" value="2"/>
</dbReference>
<evidence type="ECO:0000313" key="2">
    <source>
        <dbReference type="Proteomes" id="UP001259572"/>
    </source>
</evidence>
<name>A0ABU3QBL7_9SPHN</name>
<dbReference type="InterPro" id="IPR011050">
    <property type="entry name" value="Pectin_lyase_fold/virulence"/>
</dbReference>
<accession>A0ABU3QBL7</accession>
<gene>
    <name evidence="1" type="ORF">RQX22_17695</name>
</gene>
<dbReference type="EMBL" id="JAVUPU010000012">
    <property type="protein sequence ID" value="MDT9600800.1"/>
    <property type="molecule type" value="Genomic_DNA"/>
</dbReference>